<dbReference type="Pfam" id="PF02486">
    <property type="entry name" value="Rep_trans"/>
    <property type="match status" value="1"/>
</dbReference>
<gene>
    <name evidence="3" type="ORF">RB24_07330</name>
</gene>
<sequence length="431" mass="49408">MSKLKRAIDAHHNVRGVELPARSAKREDGKASRHAPEEAPRPVEPLRDTHVGYLDANRGEHDDDYVKLVLSDGKLKQLLKRTRKEQTVFHDWVSVTLGVRAYLLSNKRIILTDDDVARAVSYDLTQIFGEGFAISIKNGYGMHFYKESYVIGQKWGIFCVGHRSDRMLISISGEGWLHAPDEAASRLYEWLCHIEQAGGRVSISRIDLAVDIYENGPTHESFQEAYSRGDFVRQRRHLGTPDCWPHYQVFGCVHTKRGRDKGITDAIGVRTGDLYLRRYDKGKAEGDPDSTWVRVELEMKSKDTVIPLDILLRPEAYFCQYPWLEMLQKSFAERIATRERRAEINVEDAKRIIKVQFGKYLRVLRELADSGDELLEELQSDDDKWPARLAKLVPEKFTGFHSGHRVKTYVFENEEHGSEIGPSEKSENNPA</sequence>
<protein>
    <recommendedName>
        <fullName evidence="2">Replication initiation protein-like C-terminal domain-containing protein</fullName>
    </recommendedName>
</protein>
<reference evidence="3 4" key="1">
    <citation type="submission" date="2014-12" db="EMBL/GenBank/DDBJ databases">
        <title>Complete genome sequence of Herbaspirillum rubrisubalbicans Os38.</title>
        <authorList>
            <person name="Chen M."/>
            <person name="An Q."/>
        </authorList>
    </citation>
    <scope>NUCLEOTIDE SEQUENCE [LARGE SCALE GENOMIC DNA]</scope>
    <source>
        <strain evidence="3 4">Os38</strain>
    </source>
</reference>
<dbReference type="InterPro" id="IPR003491">
    <property type="entry name" value="REP-like_C"/>
</dbReference>
<proteinExistence type="predicted"/>
<dbReference type="Proteomes" id="UP000248631">
    <property type="component" value="Unassembled WGS sequence"/>
</dbReference>
<dbReference type="EMBL" id="JUGD01000008">
    <property type="protein sequence ID" value="RAM65490.1"/>
    <property type="molecule type" value="Genomic_DNA"/>
</dbReference>
<evidence type="ECO:0000313" key="4">
    <source>
        <dbReference type="Proteomes" id="UP000248631"/>
    </source>
</evidence>
<keyword evidence="4" id="KW-1185">Reference proteome</keyword>
<accession>A0ABX9C534</accession>
<feature type="region of interest" description="Disordered" evidence="1">
    <location>
        <begin position="15"/>
        <end position="45"/>
    </location>
</feature>
<dbReference type="RefSeq" id="WP_112068110.1">
    <property type="nucleotide sequence ID" value="NZ_JUGD01000008.1"/>
</dbReference>
<name>A0ABX9C534_9BURK</name>
<evidence type="ECO:0000313" key="3">
    <source>
        <dbReference type="EMBL" id="RAM65490.1"/>
    </source>
</evidence>
<evidence type="ECO:0000259" key="2">
    <source>
        <dbReference type="Pfam" id="PF02486"/>
    </source>
</evidence>
<organism evidence="3 4">
    <name type="scientific">Herbaspirillum rubrisubalbicans</name>
    <dbReference type="NCBI Taxonomy" id="80842"/>
    <lineage>
        <taxon>Bacteria</taxon>
        <taxon>Pseudomonadati</taxon>
        <taxon>Pseudomonadota</taxon>
        <taxon>Betaproteobacteria</taxon>
        <taxon>Burkholderiales</taxon>
        <taxon>Oxalobacteraceae</taxon>
        <taxon>Herbaspirillum</taxon>
    </lineage>
</organism>
<evidence type="ECO:0000256" key="1">
    <source>
        <dbReference type="SAM" id="MobiDB-lite"/>
    </source>
</evidence>
<comment type="caution">
    <text evidence="3">The sequence shown here is derived from an EMBL/GenBank/DDBJ whole genome shotgun (WGS) entry which is preliminary data.</text>
</comment>
<feature type="compositionally biased region" description="Basic and acidic residues" evidence="1">
    <location>
        <begin position="24"/>
        <end position="45"/>
    </location>
</feature>
<feature type="domain" description="Replication initiation protein-like C-terminal" evidence="2">
    <location>
        <begin position="202"/>
        <end position="368"/>
    </location>
</feature>